<sequence length="284" mass="31376">MNPLKPLNIDSTFNTADNTSNSNSSPASSLCEETMSRSSSSNSLQSQNLLNNNQLKFSIDNILQPQFGKNLFPLHLNTLNLFAAAACADNFLNQQIPSTLDDSFQSSGLPFLNAQPNSSTLAAAFAAAAASMNLTPPDTLNYMSNLTPTSQSLSPPQASPKSSKSSSSSNLPAWVYCTRYSDRPSAGPRIRKFKRKDNGEDEKRPRTAFTADQLESLKQQFKDNRYLTEKRRQQLAHELNLNESQIKIWFQNKRAKLKKTTTTPSRPASISMPLISQGLYSMPT</sequence>
<dbReference type="Proteomes" id="UP000095286">
    <property type="component" value="Unplaced"/>
</dbReference>
<proteinExistence type="predicted"/>
<evidence type="ECO:0000313" key="2">
    <source>
        <dbReference type="WBParaSite" id="RSKR_0000954700.1"/>
    </source>
</evidence>
<accession>A0AC35UCK8</accession>
<organism evidence="1 2">
    <name type="scientific">Rhabditophanes sp. KR3021</name>
    <dbReference type="NCBI Taxonomy" id="114890"/>
    <lineage>
        <taxon>Eukaryota</taxon>
        <taxon>Metazoa</taxon>
        <taxon>Ecdysozoa</taxon>
        <taxon>Nematoda</taxon>
        <taxon>Chromadorea</taxon>
        <taxon>Rhabditida</taxon>
        <taxon>Tylenchina</taxon>
        <taxon>Panagrolaimomorpha</taxon>
        <taxon>Strongyloidoidea</taxon>
        <taxon>Alloionematidae</taxon>
        <taxon>Rhabditophanes</taxon>
    </lineage>
</organism>
<evidence type="ECO:0000313" key="1">
    <source>
        <dbReference type="Proteomes" id="UP000095286"/>
    </source>
</evidence>
<name>A0AC35UCK8_9BILA</name>
<reference evidence="2" key="1">
    <citation type="submission" date="2016-11" db="UniProtKB">
        <authorList>
            <consortium name="WormBaseParasite"/>
        </authorList>
    </citation>
    <scope>IDENTIFICATION</scope>
    <source>
        <strain evidence="2">KR3021</strain>
    </source>
</reference>
<dbReference type="WBParaSite" id="RSKR_0000954700.1">
    <property type="protein sequence ID" value="RSKR_0000954700.1"/>
    <property type="gene ID" value="RSKR_0000954700"/>
</dbReference>
<protein>
    <submittedName>
        <fullName evidence="2">Homeobox domain-containing protein</fullName>
    </submittedName>
</protein>